<evidence type="ECO:0000259" key="1">
    <source>
        <dbReference type="Pfam" id="PF04754"/>
    </source>
</evidence>
<dbReference type="AlphaFoldDB" id="A0A895YLJ7"/>
<keyword evidence="3" id="KW-1185">Reference proteome</keyword>
<name>A0A895YLJ7_9ACTN</name>
<sequence>MFTAPLDRREAFIYVLVEHQSGTDELMPLRMLRYMMRNWDRYLTEHPKARRLPAVIPLVVHHHRRPWSGPTDIRELLDLDPPTAEPVEAYLPRLRFLLDDLARLDEPALRARPLTPPARMTLLLLKTAPGNPHLAADLRRWADDLRAVLDRPDGIEDFVALVTYIETVGETPTDELHDLFAKIGPEAEEAYMTTAEMLRAEGRAEGEARGEARGRAEALVQLLTHRFGPLPPAACELVRFASIDQLAAWTTRALTADTLDEALR</sequence>
<dbReference type="PANTHER" id="PTHR34611:SF2">
    <property type="entry name" value="INACTIVE RECOMBINATION-PROMOTING NUCLEASE-LIKE PROTEIN RPNE-RELATED"/>
    <property type="match status" value="1"/>
</dbReference>
<dbReference type="InterPro" id="IPR006842">
    <property type="entry name" value="Transposase_31"/>
</dbReference>
<proteinExistence type="predicted"/>
<dbReference type="GO" id="GO:0006310">
    <property type="term" value="P:DNA recombination"/>
    <property type="evidence" value="ECO:0007669"/>
    <property type="project" value="TreeGrafter"/>
</dbReference>
<dbReference type="Proteomes" id="UP000662857">
    <property type="component" value="Chromosome"/>
</dbReference>
<organism evidence="2 3">
    <name type="scientific">Natronosporangium hydrolyticum</name>
    <dbReference type="NCBI Taxonomy" id="2811111"/>
    <lineage>
        <taxon>Bacteria</taxon>
        <taxon>Bacillati</taxon>
        <taxon>Actinomycetota</taxon>
        <taxon>Actinomycetes</taxon>
        <taxon>Micromonosporales</taxon>
        <taxon>Micromonosporaceae</taxon>
        <taxon>Natronosporangium</taxon>
    </lineage>
</organism>
<dbReference type="GO" id="GO:1990238">
    <property type="term" value="F:double-stranded DNA endonuclease activity"/>
    <property type="evidence" value="ECO:0007669"/>
    <property type="project" value="TreeGrafter"/>
</dbReference>
<dbReference type="InterPro" id="IPR051699">
    <property type="entry name" value="Rpn/YhgA-like_nuclease"/>
</dbReference>
<gene>
    <name evidence="2" type="ORF">JQS43_11520</name>
</gene>
<evidence type="ECO:0000313" key="2">
    <source>
        <dbReference type="EMBL" id="QSB16852.1"/>
    </source>
</evidence>
<dbReference type="KEGG" id="nhy:JQS43_11520"/>
<feature type="domain" description="Transposase (putative) YhgA-like" evidence="1">
    <location>
        <begin position="2"/>
        <end position="150"/>
    </location>
</feature>
<accession>A0A895YLJ7</accession>
<dbReference type="PANTHER" id="PTHR34611">
    <property type="match status" value="1"/>
</dbReference>
<dbReference type="Pfam" id="PF04754">
    <property type="entry name" value="Transposase_31"/>
    <property type="match status" value="1"/>
</dbReference>
<protein>
    <submittedName>
        <fullName evidence="2">Rpn family recombination-promoting nuclease/putative transposase</fullName>
    </submittedName>
</protein>
<evidence type="ECO:0000313" key="3">
    <source>
        <dbReference type="Proteomes" id="UP000662857"/>
    </source>
</evidence>
<dbReference type="EMBL" id="CP070499">
    <property type="protein sequence ID" value="QSB16852.1"/>
    <property type="molecule type" value="Genomic_DNA"/>
</dbReference>
<reference evidence="2" key="1">
    <citation type="submission" date="2021-02" db="EMBL/GenBank/DDBJ databases">
        <title>Natrosporangium hydrolyticum gen. nov., sp. nov, a haloalkaliphilic actinobacterium from a soda solonchak soil.</title>
        <authorList>
            <person name="Sorokin D.Y."/>
            <person name="Khijniak T.V."/>
            <person name="Zakharycheva A.P."/>
            <person name="Boueva O.V."/>
            <person name="Ariskina E.V."/>
            <person name="Hahnke R.L."/>
            <person name="Bunk B."/>
            <person name="Sproer C."/>
            <person name="Schumann P."/>
            <person name="Evtushenko L.I."/>
            <person name="Kublanov I.V."/>
        </authorList>
    </citation>
    <scope>NUCLEOTIDE SEQUENCE</scope>
    <source>
        <strain evidence="2">DSM 106523</strain>
    </source>
</reference>